<sequence length="509" mass="56196">MTARGPHSGFCPSPFLQENTFPETGGFLPGRFCQPISALGNLTCCLPCPLTDWAYPDGFESRTEIANWVNVAALVASVFLLLSFAILDVKWTHRHYLSVCLTISVVFIELAFLLPAAGDPDQCFNEITPNDMKSSGMCAASGAFLLFGGWGAVIWVFLRALSLHLQICWELVPGNRFFLGSLVFGWLIPVIGLAIALALTGVSFRFGSVCHINHKLALQDFWGPLLAFAAIGMVLQFITLGYCIHVYIKSLMDDKSTTTNTSSNMQSYTGSVATRSARQTFRRVKRVVELQWRGAAIVLLIIGEVAFFAVVFVSMDNSFQVSDELVRKATPWLTCLANPTKTKNDCLPLIGTITQAEGVVLAVLICLGLSGFWCMLFFGRWSMVLGWKDLFQRKLLKKNEFISADVHRADNRTYEMLTSGKTQPLNLNPPDRTYQSPISPDSQAWSPEDADNKHFYGGVRTYVTPATSYSVPRPPSSGQNKEWDPRMTWAKSHPPAPAGYPRGKDFGGG</sequence>
<dbReference type="InterPro" id="IPR000832">
    <property type="entry name" value="GPCR_2_secretin-like"/>
</dbReference>
<feature type="domain" description="G-protein coupled receptors family 2 profile 2" evidence="7">
    <location>
        <begin position="59"/>
        <end position="235"/>
    </location>
</feature>
<keyword evidence="9" id="KW-1185">Reference proteome</keyword>
<keyword evidence="2 6" id="KW-0812">Transmembrane</keyword>
<dbReference type="GO" id="GO:0004930">
    <property type="term" value="F:G protein-coupled receptor activity"/>
    <property type="evidence" value="ECO:0007669"/>
    <property type="project" value="InterPro"/>
</dbReference>
<feature type="transmembrane region" description="Helical" evidence="6">
    <location>
        <begin position="358"/>
        <end position="378"/>
    </location>
</feature>
<dbReference type="InterPro" id="IPR017981">
    <property type="entry name" value="GPCR_2-like_7TM"/>
</dbReference>
<dbReference type="RefSeq" id="XP_018004772.1">
    <property type="nucleotide sequence ID" value="XM_018142825.1"/>
</dbReference>
<evidence type="ECO:0000256" key="4">
    <source>
        <dbReference type="ARBA" id="ARBA00023136"/>
    </source>
</evidence>
<dbReference type="GO" id="GO:0016020">
    <property type="term" value="C:membrane"/>
    <property type="evidence" value="ECO:0007669"/>
    <property type="project" value="UniProtKB-SubCell"/>
</dbReference>
<dbReference type="AlphaFoldDB" id="A0A0N0NRG2"/>
<accession>A0A0N0NRG2</accession>
<feature type="compositionally biased region" description="Polar residues" evidence="5">
    <location>
        <begin position="433"/>
        <end position="445"/>
    </location>
</feature>
<dbReference type="Pfam" id="PF00002">
    <property type="entry name" value="7tm_2"/>
    <property type="match status" value="1"/>
</dbReference>
<evidence type="ECO:0000256" key="2">
    <source>
        <dbReference type="ARBA" id="ARBA00022692"/>
    </source>
</evidence>
<dbReference type="VEuPathDB" id="FungiDB:AB675_2823"/>
<proteinExistence type="predicted"/>
<dbReference type="OrthoDB" id="26203at2759"/>
<feature type="region of interest" description="Disordered" evidence="5">
    <location>
        <begin position="420"/>
        <end position="450"/>
    </location>
</feature>
<evidence type="ECO:0000259" key="7">
    <source>
        <dbReference type="PROSITE" id="PS50261"/>
    </source>
</evidence>
<dbReference type="InterPro" id="IPR053247">
    <property type="entry name" value="GPCR_GPR1/git3-like"/>
</dbReference>
<evidence type="ECO:0000313" key="9">
    <source>
        <dbReference type="Proteomes" id="UP000038010"/>
    </source>
</evidence>
<feature type="compositionally biased region" description="Polar residues" evidence="5">
    <location>
        <begin position="465"/>
        <end position="480"/>
    </location>
</feature>
<evidence type="ECO:0000256" key="1">
    <source>
        <dbReference type="ARBA" id="ARBA00004141"/>
    </source>
</evidence>
<keyword evidence="4 6" id="KW-0472">Membrane</keyword>
<comment type="caution">
    <text evidence="8">The sequence shown here is derived from an EMBL/GenBank/DDBJ whole genome shotgun (WGS) entry which is preliminary data.</text>
</comment>
<feature type="transmembrane region" description="Helical" evidence="6">
    <location>
        <begin position="178"/>
        <end position="201"/>
    </location>
</feature>
<reference evidence="8 9" key="1">
    <citation type="submission" date="2015-06" db="EMBL/GenBank/DDBJ databases">
        <title>Draft genome of the ant-associated black yeast Phialophora attae CBS 131958.</title>
        <authorList>
            <person name="Moreno L.F."/>
            <person name="Stielow B.J."/>
            <person name="de Hoog S."/>
            <person name="Vicente V.A."/>
            <person name="Weiss V.A."/>
            <person name="de Vries M."/>
            <person name="Cruz L.M."/>
            <person name="Souza E.M."/>
        </authorList>
    </citation>
    <scope>NUCLEOTIDE SEQUENCE [LARGE SCALE GENOMIC DNA]</scope>
    <source>
        <strain evidence="8 9">CBS 131958</strain>
    </source>
</reference>
<evidence type="ECO:0000256" key="3">
    <source>
        <dbReference type="ARBA" id="ARBA00022989"/>
    </source>
</evidence>
<dbReference type="Proteomes" id="UP000038010">
    <property type="component" value="Unassembled WGS sequence"/>
</dbReference>
<feature type="transmembrane region" description="Helical" evidence="6">
    <location>
        <begin position="96"/>
        <end position="114"/>
    </location>
</feature>
<evidence type="ECO:0000256" key="6">
    <source>
        <dbReference type="SAM" id="Phobius"/>
    </source>
</evidence>
<keyword evidence="3 6" id="KW-1133">Transmembrane helix</keyword>
<dbReference type="EMBL" id="LFJN01000002">
    <property type="protein sequence ID" value="KPI44809.1"/>
    <property type="molecule type" value="Genomic_DNA"/>
</dbReference>
<name>A0A0N0NRG2_9EURO</name>
<dbReference type="PANTHER" id="PTHR42058">
    <property type="entry name" value="G_PROTEIN_RECEP_F2_4 DOMAIN-CONTAINING PROTEIN"/>
    <property type="match status" value="1"/>
</dbReference>
<evidence type="ECO:0000313" key="8">
    <source>
        <dbReference type="EMBL" id="KPI44809.1"/>
    </source>
</evidence>
<feature type="region of interest" description="Disordered" evidence="5">
    <location>
        <begin position="465"/>
        <end position="509"/>
    </location>
</feature>
<dbReference type="PANTHER" id="PTHR42058:SF1">
    <property type="entry name" value="G-PROTEIN COUPLED RECEPTORS FAMILY 2 PROFILE 2 DOMAIN-CONTAINING PROTEIN"/>
    <property type="match status" value="1"/>
</dbReference>
<dbReference type="PROSITE" id="PS50261">
    <property type="entry name" value="G_PROTEIN_RECEP_F2_4"/>
    <property type="match status" value="1"/>
</dbReference>
<dbReference type="GO" id="GO:0007166">
    <property type="term" value="P:cell surface receptor signaling pathway"/>
    <property type="evidence" value="ECO:0007669"/>
    <property type="project" value="InterPro"/>
</dbReference>
<protein>
    <recommendedName>
        <fullName evidence="7">G-protein coupled receptors family 2 profile 2 domain-containing protein</fullName>
    </recommendedName>
</protein>
<organism evidence="8 9">
    <name type="scientific">Cyphellophora attinorum</name>
    <dbReference type="NCBI Taxonomy" id="1664694"/>
    <lineage>
        <taxon>Eukaryota</taxon>
        <taxon>Fungi</taxon>
        <taxon>Dikarya</taxon>
        <taxon>Ascomycota</taxon>
        <taxon>Pezizomycotina</taxon>
        <taxon>Eurotiomycetes</taxon>
        <taxon>Chaetothyriomycetidae</taxon>
        <taxon>Chaetothyriales</taxon>
        <taxon>Cyphellophoraceae</taxon>
        <taxon>Cyphellophora</taxon>
    </lineage>
</organism>
<dbReference type="STRING" id="1664694.A0A0N0NRG2"/>
<dbReference type="Gene3D" id="1.20.1070.10">
    <property type="entry name" value="Rhodopsin 7-helix transmembrane proteins"/>
    <property type="match status" value="1"/>
</dbReference>
<comment type="subcellular location">
    <subcellularLocation>
        <location evidence="1">Membrane</location>
        <topology evidence="1">Multi-pass membrane protein</topology>
    </subcellularLocation>
</comment>
<feature type="transmembrane region" description="Helical" evidence="6">
    <location>
        <begin position="292"/>
        <end position="315"/>
    </location>
</feature>
<evidence type="ECO:0000256" key="5">
    <source>
        <dbReference type="SAM" id="MobiDB-lite"/>
    </source>
</evidence>
<feature type="transmembrane region" description="Helical" evidence="6">
    <location>
        <begin position="65"/>
        <end position="87"/>
    </location>
</feature>
<dbReference type="GeneID" id="28734705"/>
<gene>
    <name evidence="8" type="ORF">AB675_2823</name>
</gene>
<feature type="transmembrane region" description="Helical" evidence="6">
    <location>
        <begin position="134"/>
        <end position="158"/>
    </location>
</feature>
<feature type="transmembrane region" description="Helical" evidence="6">
    <location>
        <begin position="221"/>
        <end position="248"/>
    </location>
</feature>